<feature type="domain" description="HTH cro/C1-type" evidence="1">
    <location>
        <begin position="12"/>
        <end position="55"/>
    </location>
</feature>
<dbReference type="Proteomes" id="UP001499988">
    <property type="component" value="Unassembled WGS sequence"/>
</dbReference>
<protein>
    <submittedName>
        <fullName evidence="2">Helix-turn-helix transcriptional regulator</fullName>
    </submittedName>
</protein>
<proteinExistence type="predicted"/>
<dbReference type="InterPro" id="IPR001387">
    <property type="entry name" value="Cro/C1-type_HTH"/>
</dbReference>
<dbReference type="CDD" id="cd00093">
    <property type="entry name" value="HTH_XRE"/>
    <property type="match status" value="1"/>
</dbReference>
<reference evidence="3" key="1">
    <citation type="journal article" date="2019" name="Int. J. Syst. Evol. Microbiol.">
        <title>The Global Catalogue of Microorganisms (GCM) 10K type strain sequencing project: providing services to taxonomists for standard genome sequencing and annotation.</title>
        <authorList>
            <consortium name="The Broad Institute Genomics Platform"/>
            <consortium name="The Broad Institute Genome Sequencing Center for Infectious Disease"/>
            <person name="Wu L."/>
            <person name="Ma J."/>
        </authorList>
    </citation>
    <scope>NUCLEOTIDE SEQUENCE [LARGE SCALE GENOMIC DNA]</scope>
    <source>
        <strain evidence="3">JCM 18401</strain>
    </source>
</reference>
<evidence type="ECO:0000313" key="2">
    <source>
        <dbReference type="EMBL" id="GAA4892559.1"/>
    </source>
</evidence>
<comment type="caution">
    <text evidence="2">The sequence shown here is derived from an EMBL/GenBank/DDBJ whole genome shotgun (WGS) entry which is preliminary data.</text>
</comment>
<organism evidence="2 3">
    <name type="scientific">Ferrimonas pelagia</name>
    <dbReference type="NCBI Taxonomy" id="1177826"/>
    <lineage>
        <taxon>Bacteria</taxon>
        <taxon>Pseudomonadati</taxon>
        <taxon>Pseudomonadota</taxon>
        <taxon>Gammaproteobacteria</taxon>
        <taxon>Alteromonadales</taxon>
        <taxon>Ferrimonadaceae</taxon>
        <taxon>Ferrimonas</taxon>
    </lineage>
</organism>
<dbReference type="SMART" id="SM00530">
    <property type="entry name" value="HTH_XRE"/>
    <property type="match status" value="1"/>
</dbReference>
<dbReference type="RefSeq" id="WP_345335969.1">
    <property type="nucleotide sequence ID" value="NZ_BAABJZ010000089.1"/>
</dbReference>
<dbReference type="InterPro" id="IPR010982">
    <property type="entry name" value="Lambda_DNA-bd_dom_sf"/>
</dbReference>
<dbReference type="EMBL" id="BAABJZ010000089">
    <property type="protein sequence ID" value="GAA4892559.1"/>
    <property type="molecule type" value="Genomic_DNA"/>
</dbReference>
<name>A0ABP9F3C3_9GAMM</name>
<sequence>MTNHVNDLSKKIKAIREADGVSQPVFAEKTGISISSLKKIEAGYTGVGSETLVKLTMHPEYEKYTLWLMTGKVAPEAGQISPDIESVGGIASDQASKAG</sequence>
<evidence type="ECO:0000313" key="3">
    <source>
        <dbReference type="Proteomes" id="UP001499988"/>
    </source>
</evidence>
<keyword evidence="3" id="KW-1185">Reference proteome</keyword>
<evidence type="ECO:0000259" key="1">
    <source>
        <dbReference type="PROSITE" id="PS50943"/>
    </source>
</evidence>
<gene>
    <name evidence="2" type="ORF">GCM10023333_27260</name>
</gene>
<dbReference type="SUPFAM" id="SSF47413">
    <property type="entry name" value="lambda repressor-like DNA-binding domains"/>
    <property type="match status" value="1"/>
</dbReference>
<dbReference type="Pfam" id="PF01381">
    <property type="entry name" value="HTH_3"/>
    <property type="match status" value="1"/>
</dbReference>
<dbReference type="PROSITE" id="PS50943">
    <property type="entry name" value="HTH_CROC1"/>
    <property type="match status" value="1"/>
</dbReference>
<dbReference type="Gene3D" id="1.10.260.40">
    <property type="entry name" value="lambda repressor-like DNA-binding domains"/>
    <property type="match status" value="1"/>
</dbReference>
<accession>A0ABP9F3C3</accession>